<name>A0ABP1QAG5_9HEXA</name>
<dbReference type="InterPro" id="IPR036188">
    <property type="entry name" value="FAD/NAD-bd_sf"/>
</dbReference>
<dbReference type="PIRSF" id="PIRSF000137">
    <property type="entry name" value="Alcohol_oxidase"/>
    <property type="match status" value="1"/>
</dbReference>
<organism evidence="4 5">
    <name type="scientific">Orchesella dallaii</name>
    <dbReference type="NCBI Taxonomy" id="48710"/>
    <lineage>
        <taxon>Eukaryota</taxon>
        <taxon>Metazoa</taxon>
        <taxon>Ecdysozoa</taxon>
        <taxon>Arthropoda</taxon>
        <taxon>Hexapoda</taxon>
        <taxon>Collembola</taxon>
        <taxon>Entomobryomorpha</taxon>
        <taxon>Entomobryoidea</taxon>
        <taxon>Orchesellidae</taxon>
        <taxon>Orchesellinae</taxon>
        <taxon>Orchesella</taxon>
    </lineage>
</organism>
<dbReference type="InterPro" id="IPR000172">
    <property type="entry name" value="GMC_OxRdtase_N"/>
</dbReference>
<gene>
    <name evidence="4" type="ORF">ODALV1_LOCUS8745</name>
</gene>
<dbReference type="SUPFAM" id="SSF54373">
    <property type="entry name" value="FAD-linked reductases, C-terminal domain"/>
    <property type="match status" value="1"/>
</dbReference>
<dbReference type="Gene3D" id="3.30.560.10">
    <property type="entry name" value="Glucose Oxidase, domain 3"/>
    <property type="match status" value="1"/>
</dbReference>
<evidence type="ECO:0008006" key="6">
    <source>
        <dbReference type="Google" id="ProtNLM"/>
    </source>
</evidence>
<feature type="domain" description="Glucose-methanol-choline oxidoreductase N-terminal" evidence="2">
    <location>
        <begin position="65"/>
        <end position="357"/>
    </location>
</feature>
<comment type="caution">
    <text evidence="4">The sequence shown here is derived from an EMBL/GenBank/DDBJ whole genome shotgun (WGS) entry which is preliminary data.</text>
</comment>
<evidence type="ECO:0000256" key="1">
    <source>
        <dbReference type="ARBA" id="ARBA00010790"/>
    </source>
</evidence>
<dbReference type="InterPro" id="IPR012132">
    <property type="entry name" value="GMC_OxRdtase"/>
</dbReference>
<proteinExistence type="inferred from homology"/>
<dbReference type="Pfam" id="PF00732">
    <property type="entry name" value="GMC_oxred_N"/>
    <property type="match status" value="1"/>
</dbReference>
<feature type="domain" description="Glucose-methanol-choline oxidoreductase C-terminal" evidence="3">
    <location>
        <begin position="471"/>
        <end position="609"/>
    </location>
</feature>
<evidence type="ECO:0000313" key="4">
    <source>
        <dbReference type="EMBL" id="CAL8094300.1"/>
    </source>
</evidence>
<protein>
    <recommendedName>
        <fullName evidence="6">Glucose dehydrogenase [FAD, quinone]</fullName>
    </recommendedName>
</protein>
<dbReference type="Gene3D" id="3.50.50.60">
    <property type="entry name" value="FAD/NAD(P)-binding domain"/>
    <property type="match status" value="1"/>
</dbReference>
<evidence type="ECO:0000313" key="5">
    <source>
        <dbReference type="Proteomes" id="UP001642540"/>
    </source>
</evidence>
<sequence length="627" mass="69959">MSALAITPDLLLDPIRLLLNPFIQPIFVPVLYLVLDSFAFILSSWFSADRVQDEQRREPLQPETYDFIIVGAGSAGAIVANRLSRNFRVLLLEAGSDPHPLQYIPGIGQFIYGFPEVDWQHKTVPQKFASLNSINQQSSWTAGRGLGGTGNINLMIHLRGHKRDFDNWANLTGDPSWSHEGVVPFFKAHEDYNGPGDERYHGYGGDLRIEAPDYVGMGYDFVRAAEELGYKNVDLNGAPFTEGFDIIRFPIKRGVRQAPYKAFLEPALPRKTLTVRRYAHVNRILFKDGNVAYGVQYDRHGRTLTAFASKEVIISAGCMGTPKILMLSGIGPGLHLKNLGIPVISDVPVGENLQDHIGVYLSYFTLEQPRSVVLERDLTVTEFSEWVFKGTGILSSPGSQATGVFSSSLAKARGEADWPDLQFFFFGYAAFQNSPKHVSRLFNLKEDEITEYYKTSIGKDGAHVIVTGSRPFSRGYIRLGGSSPYDKIVIEPNYLADPGDVDFKALKEGVQKALELMENTESFKRMGSRFNNVSLPGCQHLEFRSDPYWECFIRRFSVTLHHPGGTAAMGTVVTPELKVIGVQNLRVMDTSVEPQIPITNTQASTMMIAEKGSFMILEQWKDNKIVK</sequence>
<dbReference type="PANTHER" id="PTHR11552">
    <property type="entry name" value="GLUCOSE-METHANOL-CHOLINE GMC OXIDOREDUCTASE"/>
    <property type="match status" value="1"/>
</dbReference>
<comment type="similarity">
    <text evidence="1">Belongs to the GMC oxidoreductase family.</text>
</comment>
<dbReference type="PANTHER" id="PTHR11552:SF227">
    <property type="entry name" value="GLUCOSE DEHYDROGENASE [FAD, QUINONE]-LIKE PROTEIN"/>
    <property type="match status" value="1"/>
</dbReference>
<reference evidence="4 5" key="1">
    <citation type="submission" date="2024-08" db="EMBL/GenBank/DDBJ databases">
        <authorList>
            <person name="Cucini C."/>
            <person name="Frati F."/>
        </authorList>
    </citation>
    <scope>NUCLEOTIDE SEQUENCE [LARGE SCALE GENOMIC DNA]</scope>
</reference>
<dbReference type="EMBL" id="CAXLJM020000026">
    <property type="protein sequence ID" value="CAL8094300.1"/>
    <property type="molecule type" value="Genomic_DNA"/>
</dbReference>
<evidence type="ECO:0000259" key="3">
    <source>
        <dbReference type="Pfam" id="PF05199"/>
    </source>
</evidence>
<dbReference type="SUPFAM" id="SSF51905">
    <property type="entry name" value="FAD/NAD(P)-binding domain"/>
    <property type="match status" value="1"/>
</dbReference>
<keyword evidence="5" id="KW-1185">Reference proteome</keyword>
<dbReference type="Proteomes" id="UP001642540">
    <property type="component" value="Unassembled WGS sequence"/>
</dbReference>
<evidence type="ECO:0000259" key="2">
    <source>
        <dbReference type="Pfam" id="PF00732"/>
    </source>
</evidence>
<dbReference type="InterPro" id="IPR007867">
    <property type="entry name" value="GMC_OxRtase_C"/>
</dbReference>
<accession>A0ABP1QAG5</accession>
<dbReference type="Pfam" id="PF05199">
    <property type="entry name" value="GMC_oxred_C"/>
    <property type="match status" value="1"/>
</dbReference>